<reference evidence="1 2" key="1">
    <citation type="submission" date="2015-09" db="EMBL/GenBank/DDBJ databases">
        <title>Genome sequence of the marine flavobacterium Croceitalea dokdonensis DOKDO 023 that contains proton- and sodium-pumping rhodopsins.</title>
        <authorList>
            <person name="Kwon S.-K."/>
            <person name="Lee H.K."/>
            <person name="Kwak M.-J."/>
            <person name="Kim J.F."/>
        </authorList>
    </citation>
    <scope>NUCLEOTIDE SEQUENCE [LARGE SCALE GENOMIC DNA]</scope>
    <source>
        <strain evidence="1 2">DOKDO 023</strain>
    </source>
</reference>
<proteinExistence type="predicted"/>
<dbReference type="Proteomes" id="UP000050280">
    <property type="component" value="Unassembled WGS sequence"/>
</dbReference>
<gene>
    <name evidence="1" type="ORF">I595_1228</name>
</gene>
<evidence type="ECO:0000313" key="1">
    <source>
        <dbReference type="EMBL" id="KPM32801.1"/>
    </source>
</evidence>
<protein>
    <submittedName>
        <fullName evidence="1">Uncharacterized protein</fullName>
    </submittedName>
</protein>
<keyword evidence="2" id="KW-1185">Reference proteome</keyword>
<accession>A0A0P7ALL3</accession>
<dbReference type="AlphaFoldDB" id="A0A0P7ALL3"/>
<sequence length="41" mass="4808">MSYEQNNFGYGFSIWGFGSDFGGIWGTWFKKSDWSGRNQYV</sequence>
<comment type="caution">
    <text evidence="1">The sequence shown here is derived from an EMBL/GenBank/DDBJ whole genome shotgun (WGS) entry which is preliminary data.</text>
</comment>
<organism evidence="1 2">
    <name type="scientific">Croceitalea dokdonensis DOKDO 023</name>
    <dbReference type="NCBI Taxonomy" id="1300341"/>
    <lineage>
        <taxon>Bacteria</taxon>
        <taxon>Pseudomonadati</taxon>
        <taxon>Bacteroidota</taxon>
        <taxon>Flavobacteriia</taxon>
        <taxon>Flavobacteriales</taxon>
        <taxon>Flavobacteriaceae</taxon>
        <taxon>Croceitalea</taxon>
    </lineage>
</organism>
<evidence type="ECO:0000313" key="2">
    <source>
        <dbReference type="Proteomes" id="UP000050280"/>
    </source>
</evidence>
<dbReference type="STRING" id="1300341.I595_1228"/>
<name>A0A0P7ALL3_9FLAO</name>
<dbReference type="EMBL" id="LDJX01000002">
    <property type="protein sequence ID" value="KPM32801.1"/>
    <property type="molecule type" value="Genomic_DNA"/>
</dbReference>